<dbReference type="Proteomes" id="UP001209229">
    <property type="component" value="Unassembled WGS sequence"/>
</dbReference>
<keyword evidence="4 8" id="KW-0808">Transferase</keyword>
<dbReference type="GO" id="GO:1904047">
    <property type="term" value="F:S-adenosyl-L-methionine binding"/>
    <property type="evidence" value="ECO:0007669"/>
    <property type="project" value="TreeGrafter"/>
</dbReference>
<dbReference type="EC" id="2.1.1.72" evidence="2 8"/>
<comment type="caution">
    <text evidence="9">The sequence shown here is derived from an EMBL/GenBank/DDBJ whole genome shotgun (WGS) entry which is preliminary data.</text>
</comment>
<dbReference type="AlphaFoldDB" id="A0AAE3M6U3"/>
<keyword evidence="10" id="KW-1185">Reference proteome</keyword>
<evidence type="ECO:0000256" key="7">
    <source>
        <dbReference type="PIRSR" id="PIRSR000398-1"/>
    </source>
</evidence>
<dbReference type="GO" id="GO:0032259">
    <property type="term" value="P:methylation"/>
    <property type="evidence" value="ECO:0007669"/>
    <property type="project" value="UniProtKB-KW"/>
</dbReference>
<comment type="similarity">
    <text evidence="1 8">Belongs to the N(4)/N(6)-methyltransferase family.</text>
</comment>
<dbReference type="InterPro" id="IPR012327">
    <property type="entry name" value="MeTrfase_D12"/>
</dbReference>
<dbReference type="InterPro" id="IPR012263">
    <property type="entry name" value="M_m6A_EcoRV"/>
</dbReference>
<name>A0AAE3M6U3_9BACT</name>
<dbReference type="PANTHER" id="PTHR30481">
    <property type="entry name" value="DNA ADENINE METHYLASE"/>
    <property type="match status" value="1"/>
</dbReference>
<evidence type="ECO:0000313" key="10">
    <source>
        <dbReference type="Proteomes" id="UP001209229"/>
    </source>
</evidence>
<evidence type="ECO:0000256" key="4">
    <source>
        <dbReference type="ARBA" id="ARBA00022679"/>
    </source>
</evidence>
<accession>A0AAE3M6U3</accession>
<reference evidence="9" key="1">
    <citation type="submission" date="2022-10" db="EMBL/GenBank/DDBJ databases">
        <authorList>
            <person name="Yu W.X."/>
        </authorList>
    </citation>
    <scope>NUCLEOTIDE SEQUENCE</scope>
    <source>
        <strain evidence="9">AAT</strain>
    </source>
</reference>
<comment type="catalytic activity">
    <reaction evidence="6 8">
        <text>a 2'-deoxyadenosine in DNA + S-adenosyl-L-methionine = an N(6)-methyl-2'-deoxyadenosine in DNA + S-adenosyl-L-homocysteine + H(+)</text>
        <dbReference type="Rhea" id="RHEA:15197"/>
        <dbReference type="Rhea" id="RHEA-COMP:12418"/>
        <dbReference type="Rhea" id="RHEA-COMP:12419"/>
        <dbReference type="ChEBI" id="CHEBI:15378"/>
        <dbReference type="ChEBI" id="CHEBI:57856"/>
        <dbReference type="ChEBI" id="CHEBI:59789"/>
        <dbReference type="ChEBI" id="CHEBI:90615"/>
        <dbReference type="ChEBI" id="CHEBI:90616"/>
        <dbReference type="EC" id="2.1.1.72"/>
    </reaction>
</comment>
<sequence>MPFLKWPGGKRWLVPILKEVQAYNGLSKYYEPFLGGGAIFFSINSSSAHLSDSNRELINTYVMVRDYPEELLNLIQEMPQDKESYYKIRSTEYNSNVKKAAQFLYLNRLAFGGMYRVNLQGKFNVPYGGNRKVDILWTRNLIKNASEKLQGVTINCSDFESILHMAKKGDFVYCDPPYTVAHNLNGFQRYNENIFSWQDQVRLYECCFKAAKRGVKILVSNAAHESVKDLYKSVDFKVVNRYSGLSKLSASRKRIDEYLFLFNI</sequence>
<organism evidence="9 10">
    <name type="scientific">Plebeiibacterium sediminum</name>
    <dbReference type="NCBI Taxonomy" id="2992112"/>
    <lineage>
        <taxon>Bacteria</taxon>
        <taxon>Pseudomonadati</taxon>
        <taxon>Bacteroidota</taxon>
        <taxon>Bacteroidia</taxon>
        <taxon>Marinilabiliales</taxon>
        <taxon>Marinilabiliaceae</taxon>
        <taxon>Plebeiibacterium</taxon>
    </lineage>
</organism>
<dbReference type="Gene3D" id="1.10.1020.10">
    <property type="entry name" value="Adenine-specific Methyltransferase, Domain 2"/>
    <property type="match status" value="1"/>
</dbReference>
<dbReference type="PANTHER" id="PTHR30481:SF3">
    <property type="entry name" value="DNA ADENINE METHYLASE"/>
    <property type="match status" value="1"/>
</dbReference>
<feature type="binding site" evidence="7">
    <location>
        <position position="6"/>
    </location>
    <ligand>
        <name>S-adenosyl-L-methionine</name>
        <dbReference type="ChEBI" id="CHEBI:59789"/>
    </ligand>
</feature>
<dbReference type="InterPro" id="IPR029063">
    <property type="entry name" value="SAM-dependent_MTases_sf"/>
</dbReference>
<evidence type="ECO:0000256" key="6">
    <source>
        <dbReference type="ARBA" id="ARBA00047942"/>
    </source>
</evidence>
<dbReference type="EMBL" id="JAPDPJ010000046">
    <property type="protein sequence ID" value="MCW3788183.1"/>
    <property type="molecule type" value="Genomic_DNA"/>
</dbReference>
<dbReference type="GO" id="GO:0009007">
    <property type="term" value="F:site-specific DNA-methyltransferase (adenine-specific) activity"/>
    <property type="evidence" value="ECO:0007669"/>
    <property type="project" value="UniProtKB-UniRule"/>
</dbReference>
<evidence type="ECO:0000256" key="8">
    <source>
        <dbReference type="RuleBase" id="RU361257"/>
    </source>
</evidence>
<evidence type="ECO:0000256" key="3">
    <source>
        <dbReference type="ARBA" id="ARBA00022603"/>
    </source>
</evidence>
<dbReference type="GO" id="GO:0043565">
    <property type="term" value="F:sequence-specific DNA binding"/>
    <property type="evidence" value="ECO:0007669"/>
    <property type="project" value="TreeGrafter"/>
</dbReference>
<evidence type="ECO:0000256" key="2">
    <source>
        <dbReference type="ARBA" id="ARBA00011900"/>
    </source>
</evidence>
<dbReference type="PIRSF" id="PIRSF000398">
    <property type="entry name" value="M_m6A_EcoRV"/>
    <property type="match status" value="1"/>
</dbReference>
<dbReference type="GO" id="GO:0009307">
    <property type="term" value="P:DNA restriction-modification system"/>
    <property type="evidence" value="ECO:0007669"/>
    <property type="project" value="InterPro"/>
</dbReference>
<proteinExistence type="inferred from homology"/>
<dbReference type="PRINTS" id="PR00505">
    <property type="entry name" value="D12N6MTFRASE"/>
</dbReference>
<gene>
    <name evidence="9" type="ORF">OM075_17050</name>
</gene>
<feature type="binding site" evidence="7">
    <location>
        <position position="10"/>
    </location>
    <ligand>
        <name>S-adenosyl-L-methionine</name>
        <dbReference type="ChEBI" id="CHEBI:59789"/>
    </ligand>
</feature>
<feature type="binding site" evidence="7">
    <location>
        <position position="52"/>
    </location>
    <ligand>
        <name>S-adenosyl-L-methionine</name>
        <dbReference type="ChEBI" id="CHEBI:59789"/>
    </ligand>
</feature>
<evidence type="ECO:0000256" key="5">
    <source>
        <dbReference type="ARBA" id="ARBA00022691"/>
    </source>
</evidence>
<evidence type="ECO:0000256" key="1">
    <source>
        <dbReference type="ARBA" id="ARBA00006594"/>
    </source>
</evidence>
<dbReference type="InterPro" id="IPR023095">
    <property type="entry name" value="Ade_MeTrfase_dom_2"/>
</dbReference>
<dbReference type="SUPFAM" id="SSF53335">
    <property type="entry name" value="S-adenosyl-L-methionine-dependent methyltransferases"/>
    <property type="match status" value="1"/>
</dbReference>
<dbReference type="RefSeq" id="WP_301191744.1">
    <property type="nucleotide sequence ID" value="NZ_JAPDPJ010000046.1"/>
</dbReference>
<protein>
    <recommendedName>
        <fullName evidence="2 8">Site-specific DNA-methyltransferase (adenine-specific)</fullName>
        <ecNumber evidence="2 8">2.1.1.72</ecNumber>
    </recommendedName>
</protein>
<keyword evidence="3 8" id="KW-0489">Methyltransferase</keyword>
<dbReference type="Pfam" id="PF02086">
    <property type="entry name" value="MethyltransfD12"/>
    <property type="match status" value="1"/>
</dbReference>
<dbReference type="Gene3D" id="3.40.50.150">
    <property type="entry name" value="Vaccinia Virus protein VP39"/>
    <property type="match status" value="1"/>
</dbReference>
<dbReference type="InterPro" id="IPR002052">
    <property type="entry name" value="DNA_methylase_N6_adenine_CS"/>
</dbReference>
<dbReference type="PROSITE" id="PS00092">
    <property type="entry name" value="N6_MTASE"/>
    <property type="match status" value="1"/>
</dbReference>
<keyword evidence="5 8" id="KW-0949">S-adenosyl-L-methionine</keyword>
<evidence type="ECO:0000313" key="9">
    <source>
        <dbReference type="EMBL" id="MCW3788183.1"/>
    </source>
</evidence>
<dbReference type="NCBIfam" id="TIGR00571">
    <property type="entry name" value="dam"/>
    <property type="match status" value="1"/>
</dbReference>
<feature type="binding site" evidence="7">
    <location>
        <position position="175"/>
    </location>
    <ligand>
        <name>S-adenosyl-L-methionine</name>
        <dbReference type="ChEBI" id="CHEBI:59789"/>
    </ligand>
</feature>
<dbReference type="GO" id="GO:0006298">
    <property type="term" value="P:mismatch repair"/>
    <property type="evidence" value="ECO:0007669"/>
    <property type="project" value="TreeGrafter"/>
</dbReference>